<organism evidence="2 3">
    <name type="scientific">Candidatus Enterocloster excrementigallinarum</name>
    <dbReference type="NCBI Taxonomy" id="2838558"/>
    <lineage>
        <taxon>Bacteria</taxon>
        <taxon>Bacillati</taxon>
        <taxon>Bacillota</taxon>
        <taxon>Clostridia</taxon>
        <taxon>Lachnospirales</taxon>
        <taxon>Lachnospiraceae</taxon>
        <taxon>Enterocloster</taxon>
    </lineage>
</organism>
<evidence type="ECO:0000256" key="1">
    <source>
        <dbReference type="SAM" id="Phobius"/>
    </source>
</evidence>
<keyword evidence="1" id="KW-0812">Transmembrane</keyword>
<dbReference type="Proteomes" id="UP000823863">
    <property type="component" value="Unassembled WGS sequence"/>
</dbReference>
<feature type="transmembrane region" description="Helical" evidence="1">
    <location>
        <begin position="301"/>
        <end position="324"/>
    </location>
</feature>
<comment type="caution">
    <text evidence="2">The sequence shown here is derived from an EMBL/GenBank/DDBJ whole genome shotgun (WGS) entry which is preliminary data.</text>
</comment>
<reference evidence="2" key="2">
    <citation type="submission" date="2021-04" db="EMBL/GenBank/DDBJ databases">
        <authorList>
            <person name="Gilroy R."/>
        </authorList>
    </citation>
    <scope>NUCLEOTIDE SEQUENCE</scope>
    <source>
        <strain evidence="2">CHK198-12963</strain>
    </source>
</reference>
<evidence type="ECO:0008006" key="4">
    <source>
        <dbReference type="Google" id="ProtNLM"/>
    </source>
</evidence>
<feature type="transmembrane region" description="Helical" evidence="1">
    <location>
        <begin position="379"/>
        <end position="401"/>
    </location>
</feature>
<feature type="transmembrane region" description="Helical" evidence="1">
    <location>
        <begin position="60"/>
        <end position="79"/>
    </location>
</feature>
<dbReference type="AlphaFoldDB" id="A0A9D2PXA2"/>
<feature type="transmembrane region" description="Helical" evidence="1">
    <location>
        <begin position="6"/>
        <end position="23"/>
    </location>
</feature>
<proteinExistence type="predicted"/>
<feature type="transmembrane region" description="Helical" evidence="1">
    <location>
        <begin position="30"/>
        <end position="48"/>
    </location>
</feature>
<sequence>MLNYDFIQCAVVILIIFIIGEIASTQTKAFVPSVFVAAVLFLLGFWSGAIPTDIIDVSGFSALGISAMLCIVVHMGTMLSPRELLENWKTVVISLASLCGLVGFLMIIGSNLLDWNTVIVSIPPLAGGMTAAIIMQGGAAELGLETLAVLAIVIYVVQGFVGYPLTAIMLKREAKRLMAQFDGQRDNWIAAKEKGGSAGDSKSSVSSKRLIPPVPKKFRSIYMALFGVYLTVWISSRLEMLTGGAVSRYVFCLVLGVVFCQVGLLEKNCLNETQSYGIFQTTAMAMVFAGLSSATPEMFKMIIGPLIAILVIGVAGLFIFAIIAGKILHYSWEMSFAVSLNALYGFPPNMIITNEVINSVTEDQDVKDYLTEHMMSKMLIGGFTSVTVTSTLLAGVFINLLR</sequence>
<name>A0A9D2PXA2_9FIRM</name>
<feature type="transmembrane region" description="Helical" evidence="1">
    <location>
        <begin position="91"/>
        <end position="113"/>
    </location>
</feature>
<accession>A0A9D2PXA2</accession>
<feature type="transmembrane region" description="Helical" evidence="1">
    <location>
        <begin position="218"/>
        <end position="234"/>
    </location>
</feature>
<feature type="transmembrane region" description="Helical" evidence="1">
    <location>
        <begin position="246"/>
        <end position="265"/>
    </location>
</feature>
<evidence type="ECO:0000313" key="2">
    <source>
        <dbReference type="EMBL" id="HJC67446.1"/>
    </source>
</evidence>
<dbReference type="InterPro" id="IPR049576">
    <property type="entry name" value="HDC-like"/>
</dbReference>
<dbReference type="EMBL" id="DWWB01000070">
    <property type="protein sequence ID" value="HJC67446.1"/>
    <property type="molecule type" value="Genomic_DNA"/>
</dbReference>
<evidence type="ECO:0000313" key="3">
    <source>
        <dbReference type="Proteomes" id="UP000823863"/>
    </source>
</evidence>
<reference evidence="2" key="1">
    <citation type="journal article" date="2021" name="PeerJ">
        <title>Extensive microbial diversity within the chicken gut microbiome revealed by metagenomics and culture.</title>
        <authorList>
            <person name="Gilroy R."/>
            <person name="Ravi A."/>
            <person name="Getino M."/>
            <person name="Pursley I."/>
            <person name="Horton D.L."/>
            <person name="Alikhan N.F."/>
            <person name="Baker D."/>
            <person name="Gharbi K."/>
            <person name="Hall N."/>
            <person name="Watson M."/>
            <person name="Adriaenssens E.M."/>
            <person name="Foster-Nyarko E."/>
            <person name="Jarju S."/>
            <person name="Secka A."/>
            <person name="Antonio M."/>
            <person name="Oren A."/>
            <person name="Chaudhuri R.R."/>
            <person name="La Ragione R."/>
            <person name="Hildebrand F."/>
            <person name="Pallen M.J."/>
        </authorList>
    </citation>
    <scope>NUCLEOTIDE SEQUENCE</scope>
    <source>
        <strain evidence="2">CHK198-12963</strain>
    </source>
</reference>
<gene>
    <name evidence="2" type="ORF">H9931_12175</name>
</gene>
<dbReference type="CDD" id="cd21416">
    <property type="entry name" value="HDC_protein"/>
    <property type="match status" value="1"/>
</dbReference>
<protein>
    <recommendedName>
        <fullName evidence="4">Na+/glutamate symporter</fullName>
    </recommendedName>
</protein>
<feature type="transmembrane region" description="Helical" evidence="1">
    <location>
        <begin position="147"/>
        <end position="170"/>
    </location>
</feature>
<keyword evidence="1" id="KW-0472">Membrane</keyword>
<keyword evidence="1" id="KW-1133">Transmembrane helix</keyword>